<dbReference type="Gene3D" id="1.10.220.10">
    <property type="entry name" value="Annexin"/>
    <property type="match status" value="4"/>
</dbReference>
<sequence>MYPGSNNPSLGFGQGPSYPLYPTVPYDGTSYPAYPPAPGGSPYPPAGGVAPYPPAPGAAPYPPAPGASPYPPAPGAAPYPPAPGASPYPPAPGASPYPPAPGASPYPPAPGASPYPPAPGVSPYPPAPGASPYPPAPGASPYPPAPGAGAYPPTGASTYPPASGAPGYPPATAAQGYPPASGAPSYPPAPSGAPYGQPPAQPAAQSYGGGMPQKQQHYETGAPCGGSLLAYREIPTVNPLAHCDPSSDASVLRKAMKGFGTDEAAIIGVLSHRSSDQRQQILLKYQQGYGRDEDGAGAEKGLTGDLVKDLKSELSGKFEEAILALMTPLPLYLAQELHHAMQGIGTNERTLVEILCTRDNQSLMAIKNAYHHHYRKKLEDDLRGDTSGDFRRLLISMCACSRDETNCDPALAPNLAQQLYKAGVGKVGTDEAEFNRILSTYSYPMLRLVFDEYKKIKGKSFGDALDSELSGDLKLGMMAVYDCIQNRAAYFAKELHDSMAGMGTRDRALIRLVVSRCEIDMGNIKQEYHKMYSKSLEHAIKNDTSGDLKKLLIGMVEG</sequence>
<dbReference type="InterPro" id="IPR018252">
    <property type="entry name" value="Annexin_repeat_CS"/>
</dbReference>
<dbReference type="GO" id="GO:0005886">
    <property type="term" value="C:plasma membrane"/>
    <property type="evidence" value="ECO:0007669"/>
    <property type="project" value="TreeGrafter"/>
</dbReference>
<keyword evidence="3 6" id="KW-0106">Calcium</keyword>
<keyword evidence="5 6" id="KW-0111">Calcium/phospholipid-binding</keyword>
<dbReference type="GO" id="GO:0005634">
    <property type="term" value="C:nucleus"/>
    <property type="evidence" value="ECO:0007669"/>
    <property type="project" value="TreeGrafter"/>
</dbReference>
<keyword evidence="9" id="KW-1185">Reference proteome</keyword>
<dbReference type="SMART" id="SM00335">
    <property type="entry name" value="ANX"/>
    <property type="match status" value="4"/>
</dbReference>
<evidence type="ECO:0000256" key="4">
    <source>
        <dbReference type="ARBA" id="ARBA00023216"/>
    </source>
</evidence>
<dbReference type="GO" id="GO:0005544">
    <property type="term" value="F:calcium-dependent phospholipid binding"/>
    <property type="evidence" value="ECO:0007669"/>
    <property type="project" value="UniProtKB-KW"/>
</dbReference>
<dbReference type="Proteomes" id="UP001487740">
    <property type="component" value="Unassembled WGS sequence"/>
</dbReference>
<reference evidence="8 9" key="1">
    <citation type="submission" date="2023-03" db="EMBL/GenBank/DDBJ databases">
        <title>High-quality genome of Scylla paramamosain provides insights in environmental adaptation.</title>
        <authorList>
            <person name="Zhang L."/>
        </authorList>
    </citation>
    <scope>NUCLEOTIDE SEQUENCE [LARGE SCALE GENOMIC DNA]</scope>
    <source>
        <strain evidence="8">LZ_2023a</strain>
        <tissue evidence="8">Muscle</tissue>
    </source>
</reference>
<protein>
    <recommendedName>
        <fullName evidence="6">Annexin</fullName>
    </recommendedName>
</protein>
<evidence type="ECO:0000256" key="5">
    <source>
        <dbReference type="ARBA" id="ARBA00023302"/>
    </source>
</evidence>
<evidence type="ECO:0000256" key="7">
    <source>
        <dbReference type="SAM" id="MobiDB-lite"/>
    </source>
</evidence>
<dbReference type="InterPro" id="IPR018502">
    <property type="entry name" value="Annexin_repeat"/>
</dbReference>
<dbReference type="FunFam" id="1.10.220.10:FF:000001">
    <property type="entry name" value="Annexin"/>
    <property type="match status" value="1"/>
</dbReference>
<dbReference type="PANTHER" id="PTHR10502:SF102">
    <property type="entry name" value="ANNEXIN B11"/>
    <property type="match status" value="1"/>
</dbReference>
<evidence type="ECO:0000256" key="1">
    <source>
        <dbReference type="ARBA" id="ARBA00007831"/>
    </source>
</evidence>
<evidence type="ECO:0000256" key="3">
    <source>
        <dbReference type="ARBA" id="ARBA00022837"/>
    </source>
</evidence>
<gene>
    <name evidence="8" type="ORF">O3P69_015822</name>
</gene>
<dbReference type="PANTHER" id="PTHR10502">
    <property type="entry name" value="ANNEXIN"/>
    <property type="match status" value="1"/>
</dbReference>
<organism evidence="8 9">
    <name type="scientific">Scylla paramamosain</name>
    <name type="common">Mud crab</name>
    <dbReference type="NCBI Taxonomy" id="85552"/>
    <lineage>
        <taxon>Eukaryota</taxon>
        <taxon>Metazoa</taxon>
        <taxon>Ecdysozoa</taxon>
        <taxon>Arthropoda</taxon>
        <taxon>Crustacea</taxon>
        <taxon>Multicrustacea</taxon>
        <taxon>Malacostraca</taxon>
        <taxon>Eumalacostraca</taxon>
        <taxon>Eucarida</taxon>
        <taxon>Decapoda</taxon>
        <taxon>Pleocyemata</taxon>
        <taxon>Brachyura</taxon>
        <taxon>Eubrachyura</taxon>
        <taxon>Portunoidea</taxon>
        <taxon>Portunidae</taxon>
        <taxon>Portuninae</taxon>
        <taxon>Scylla</taxon>
    </lineage>
</organism>
<feature type="compositionally biased region" description="Pro residues" evidence="7">
    <location>
        <begin position="185"/>
        <end position="201"/>
    </location>
</feature>
<dbReference type="InterPro" id="IPR037104">
    <property type="entry name" value="Annexin_sf"/>
</dbReference>
<dbReference type="FunFam" id="1.10.220.10:FF:000002">
    <property type="entry name" value="Annexin"/>
    <property type="match status" value="1"/>
</dbReference>
<comment type="caution">
    <text evidence="8">The sequence shown here is derived from an EMBL/GenBank/DDBJ whole genome shotgun (WGS) entry which is preliminary data.</text>
</comment>
<dbReference type="AlphaFoldDB" id="A0AAW0T7Q6"/>
<dbReference type="GO" id="GO:0001786">
    <property type="term" value="F:phosphatidylserine binding"/>
    <property type="evidence" value="ECO:0007669"/>
    <property type="project" value="TreeGrafter"/>
</dbReference>
<comment type="domain">
    <text evidence="6">A pair of annexin repeats may form one binding site for calcium and phospholipid.</text>
</comment>
<dbReference type="GO" id="GO:0012506">
    <property type="term" value="C:vesicle membrane"/>
    <property type="evidence" value="ECO:0007669"/>
    <property type="project" value="TreeGrafter"/>
</dbReference>
<proteinExistence type="inferred from homology"/>
<feature type="region of interest" description="Disordered" evidence="7">
    <location>
        <begin position="162"/>
        <end position="219"/>
    </location>
</feature>
<comment type="similarity">
    <text evidence="1 6">Belongs to the annexin family.</text>
</comment>
<feature type="compositionally biased region" description="Pro residues" evidence="7">
    <location>
        <begin position="33"/>
        <end position="106"/>
    </location>
</feature>
<evidence type="ECO:0000313" key="9">
    <source>
        <dbReference type="Proteomes" id="UP001487740"/>
    </source>
</evidence>
<name>A0AAW0T7Q6_SCYPA</name>
<dbReference type="EMBL" id="JARAKH010000036">
    <property type="protein sequence ID" value="KAK8383605.1"/>
    <property type="molecule type" value="Genomic_DNA"/>
</dbReference>
<dbReference type="SUPFAM" id="SSF47874">
    <property type="entry name" value="Annexin"/>
    <property type="match status" value="1"/>
</dbReference>
<dbReference type="GO" id="GO:0005509">
    <property type="term" value="F:calcium ion binding"/>
    <property type="evidence" value="ECO:0007669"/>
    <property type="project" value="InterPro"/>
</dbReference>
<dbReference type="FunFam" id="1.10.220.10:FF:000010">
    <property type="entry name" value="Annexin"/>
    <property type="match status" value="1"/>
</dbReference>
<dbReference type="GO" id="GO:0005737">
    <property type="term" value="C:cytoplasm"/>
    <property type="evidence" value="ECO:0007669"/>
    <property type="project" value="TreeGrafter"/>
</dbReference>
<dbReference type="PROSITE" id="PS51897">
    <property type="entry name" value="ANNEXIN_2"/>
    <property type="match status" value="4"/>
</dbReference>
<dbReference type="PRINTS" id="PR00196">
    <property type="entry name" value="ANNEXIN"/>
</dbReference>
<dbReference type="PROSITE" id="PS00223">
    <property type="entry name" value="ANNEXIN_1"/>
    <property type="match status" value="1"/>
</dbReference>
<feature type="compositionally biased region" description="Low complexity" evidence="7">
    <location>
        <begin position="162"/>
        <end position="184"/>
    </location>
</feature>
<accession>A0AAW0T7Q6</accession>
<evidence type="ECO:0000313" key="8">
    <source>
        <dbReference type="EMBL" id="KAK8383605.1"/>
    </source>
</evidence>
<evidence type="ECO:0000256" key="6">
    <source>
        <dbReference type="RuleBase" id="RU003540"/>
    </source>
</evidence>
<feature type="region of interest" description="Disordered" evidence="7">
    <location>
        <begin position="1"/>
        <end position="106"/>
    </location>
</feature>
<keyword evidence="4 6" id="KW-0041">Annexin</keyword>
<dbReference type="Pfam" id="PF00191">
    <property type="entry name" value="Annexin"/>
    <property type="match status" value="4"/>
</dbReference>
<keyword evidence="2 6" id="KW-0677">Repeat</keyword>
<evidence type="ECO:0000256" key="2">
    <source>
        <dbReference type="ARBA" id="ARBA00022737"/>
    </source>
</evidence>
<dbReference type="InterPro" id="IPR001464">
    <property type="entry name" value="Annexin"/>
</dbReference>